<evidence type="ECO:0000259" key="3">
    <source>
        <dbReference type="Pfam" id="PF02470"/>
    </source>
</evidence>
<feature type="transmembrane region" description="Helical" evidence="2">
    <location>
        <begin position="7"/>
        <end position="29"/>
    </location>
</feature>
<proteinExistence type="predicted"/>
<dbReference type="Proteomes" id="UP000539372">
    <property type="component" value="Unassembled WGS sequence"/>
</dbReference>
<name>A0A7Y0E1H2_9PROT</name>
<feature type="domain" description="Mce/MlaD" evidence="3">
    <location>
        <begin position="40"/>
        <end position="116"/>
    </location>
</feature>
<keyword evidence="2" id="KW-0472">Membrane</keyword>
<dbReference type="PANTHER" id="PTHR36698:SF2">
    <property type="entry name" value="MCE_MLAD DOMAIN-CONTAINING PROTEIN"/>
    <property type="match status" value="1"/>
</dbReference>
<evidence type="ECO:0000313" key="4">
    <source>
        <dbReference type="EMBL" id="NMM44701.1"/>
    </source>
</evidence>
<gene>
    <name evidence="4" type="ORF">HH303_09425</name>
</gene>
<reference evidence="4 5" key="1">
    <citation type="submission" date="2020-04" db="EMBL/GenBank/DDBJ databases">
        <title>Rhodospirillaceae bacterium KN72 isolated from deep sea.</title>
        <authorList>
            <person name="Zhang D.-C."/>
        </authorList>
    </citation>
    <scope>NUCLEOTIDE SEQUENCE [LARGE SCALE GENOMIC DNA]</scope>
    <source>
        <strain evidence="4 5">KN72</strain>
    </source>
</reference>
<keyword evidence="1" id="KW-0175">Coiled coil</keyword>
<organism evidence="4 5">
    <name type="scientific">Pacificispira spongiicola</name>
    <dbReference type="NCBI Taxonomy" id="2729598"/>
    <lineage>
        <taxon>Bacteria</taxon>
        <taxon>Pseudomonadati</taxon>
        <taxon>Pseudomonadota</taxon>
        <taxon>Alphaproteobacteria</taxon>
        <taxon>Rhodospirillales</taxon>
        <taxon>Rhodospirillaceae</taxon>
        <taxon>Pacificispira</taxon>
    </lineage>
</organism>
<dbReference type="EMBL" id="JABBNT010000002">
    <property type="protein sequence ID" value="NMM44701.1"/>
    <property type="molecule type" value="Genomic_DNA"/>
</dbReference>
<dbReference type="Pfam" id="PF02470">
    <property type="entry name" value="MlaD"/>
    <property type="match status" value="1"/>
</dbReference>
<accession>A0A7Y0E1H2</accession>
<dbReference type="SUPFAM" id="SSF58104">
    <property type="entry name" value="Methyl-accepting chemotaxis protein (MCP) signaling domain"/>
    <property type="match status" value="1"/>
</dbReference>
<dbReference type="AlphaFoldDB" id="A0A7Y0E1H2"/>
<keyword evidence="2" id="KW-1133">Transmembrane helix</keyword>
<dbReference type="InterPro" id="IPR003399">
    <property type="entry name" value="Mce/MlaD"/>
</dbReference>
<sequence>METRASYVIVGAFVLSFFAAIVLAILWLADVDIDDDVTHYDIFFEGSVSGLSIGNPVRYSGIPVGIVTDMRISPDRFGEVQVVIEVPETTPIHEDAVARLEYQGITGVAFIQLNGGTANAPPIRPKPGRERAEIRSEVSGLQQVLESAPEIMGNLRDLASQASKLLNDDNIAHINATIGNIDRFSGALAESSEDVTVLLQQGASTLEQLSRTAEDAQRLVSAFADRGEGLAGATEETIVEARDLVRDMRRFTAQLDDIAKQAAPVIGSADSAIGSYAALAEDLRRDGTALAARLTATLDKVDGMVVTANDRIGSVADTTQDTLGRYSALADTVAPKIDGVASDASEAVANLSAISGELRQAATSIAGAAGEAEALIAENRTPVTNFTATGLYEFTQMLSEMRVLISSLTRITNQIERDPAQFFFGDSQQGYDLE</sequence>
<keyword evidence="2" id="KW-0812">Transmembrane</keyword>
<dbReference type="RefSeq" id="WP_169625044.1">
    <property type="nucleotide sequence ID" value="NZ_JABBNT010000002.1"/>
</dbReference>
<evidence type="ECO:0000313" key="5">
    <source>
        <dbReference type="Proteomes" id="UP000539372"/>
    </source>
</evidence>
<evidence type="ECO:0000256" key="1">
    <source>
        <dbReference type="SAM" id="Coils"/>
    </source>
</evidence>
<feature type="coiled-coil region" evidence="1">
    <location>
        <begin position="199"/>
        <end position="226"/>
    </location>
</feature>
<protein>
    <submittedName>
        <fullName evidence="4">MCE family protein</fullName>
    </submittedName>
</protein>
<comment type="caution">
    <text evidence="4">The sequence shown here is derived from an EMBL/GenBank/DDBJ whole genome shotgun (WGS) entry which is preliminary data.</text>
</comment>
<dbReference type="PANTHER" id="PTHR36698">
    <property type="entry name" value="BLL5892 PROTEIN"/>
    <property type="match status" value="1"/>
</dbReference>
<evidence type="ECO:0000256" key="2">
    <source>
        <dbReference type="SAM" id="Phobius"/>
    </source>
</evidence>
<keyword evidence="5" id="KW-1185">Reference proteome</keyword>